<dbReference type="EMBL" id="KZ369140">
    <property type="protein sequence ID" value="PIO10507.1"/>
    <property type="molecule type" value="Genomic_DNA"/>
</dbReference>
<sequence length="50" mass="5853">MKLRPPLTFFLVYSPPLLVRRSGEEHMAETEQVRANYSNEEEESPEPEMS</sequence>
<accession>A0A2G9Q4J4</accession>
<protein>
    <submittedName>
        <fullName evidence="2">Uncharacterized protein</fullName>
    </submittedName>
</protein>
<organism evidence="2 3">
    <name type="scientific">Aquarana catesbeiana</name>
    <name type="common">American bullfrog</name>
    <name type="synonym">Rana catesbeiana</name>
    <dbReference type="NCBI Taxonomy" id="8400"/>
    <lineage>
        <taxon>Eukaryota</taxon>
        <taxon>Metazoa</taxon>
        <taxon>Chordata</taxon>
        <taxon>Craniata</taxon>
        <taxon>Vertebrata</taxon>
        <taxon>Euteleostomi</taxon>
        <taxon>Amphibia</taxon>
        <taxon>Batrachia</taxon>
        <taxon>Anura</taxon>
        <taxon>Neobatrachia</taxon>
        <taxon>Ranoidea</taxon>
        <taxon>Ranidae</taxon>
        <taxon>Aquarana</taxon>
    </lineage>
</organism>
<evidence type="ECO:0000256" key="1">
    <source>
        <dbReference type="SAM" id="MobiDB-lite"/>
    </source>
</evidence>
<feature type="region of interest" description="Disordered" evidence="1">
    <location>
        <begin position="22"/>
        <end position="50"/>
    </location>
</feature>
<evidence type="ECO:0000313" key="3">
    <source>
        <dbReference type="Proteomes" id="UP000228934"/>
    </source>
</evidence>
<reference evidence="3" key="1">
    <citation type="journal article" date="2017" name="Nat. Commun.">
        <title>The North American bullfrog draft genome provides insight into hormonal regulation of long noncoding RNA.</title>
        <authorList>
            <person name="Hammond S.A."/>
            <person name="Warren R.L."/>
            <person name="Vandervalk B.P."/>
            <person name="Kucuk E."/>
            <person name="Khan H."/>
            <person name="Gibb E.A."/>
            <person name="Pandoh P."/>
            <person name="Kirk H."/>
            <person name="Zhao Y."/>
            <person name="Jones M."/>
            <person name="Mungall A.J."/>
            <person name="Coope R."/>
            <person name="Pleasance S."/>
            <person name="Moore R.A."/>
            <person name="Holt R.A."/>
            <person name="Round J.M."/>
            <person name="Ohora S."/>
            <person name="Walle B.V."/>
            <person name="Veldhoen N."/>
            <person name="Helbing C.C."/>
            <person name="Birol I."/>
        </authorList>
    </citation>
    <scope>NUCLEOTIDE SEQUENCE [LARGE SCALE GENOMIC DNA]</scope>
</reference>
<dbReference type="Proteomes" id="UP000228934">
    <property type="component" value="Unassembled WGS sequence"/>
</dbReference>
<keyword evidence="3" id="KW-1185">Reference proteome</keyword>
<feature type="compositionally biased region" description="Basic and acidic residues" evidence="1">
    <location>
        <begin position="22"/>
        <end position="32"/>
    </location>
</feature>
<feature type="compositionally biased region" description="Acidic residues" evidence="1">
    <location>
        <begin position="39"/>
        <end position="50"/>
    </location>
</feature>
<gene>
    <name evidence="2" type="ORF">AB205_0051070</name>
</gene>
<name>A0A2G9Q4J4_AQUCT</name>
<dbReference type="AlphaFoldDB" id="A0A2G9Q4J4"/>
<proteinExistence type="predicted"/>
<evidence type="ECO:0000313" key="2">
    <source>
        <dbReference type="EMBL" id="PIO10507.1"/>
    </source>
</evidence>